<dbReference type="AlphaFoldDB" id="A0AAN7NBW1"/>
<accession>A0AAN7NBW1</accession>
<organism evidence="1 2">
    <name type="scientific">Mycteria americana</name>
    <name type="common">Wood stork</name>
    <dbReference type="NCBI Taxonomy" id="33587"/>
    <lineage>
        <taxon>Eukaryota</taxon>
        <taxon>Metazoa</taxon>
        <taxon>Chordata</taxon>
        <taxon>Craniata</taxon>
        <taxon>Vertebrata</taxon>
        <taxon>Euteleostomi</taxon>
        <taxon>Archelosauria</taxon>
        <taxon>Archosauria</taxon>
        <taxon>Dinosauria</taxon>
        <taxon>Saurischia</taxon>
        <taxon>Theropoda</taxon>
        <taxon>Coelurosauria</taxon>
        <taxon>Aves</taxon>
        <taxon>Neognathae</taxon>
        <taxon>Neoaves</taxon>
        <taxon>Aequornithes</taxon>
        <taxon>Ciconiiformes</taxon>
        <taxon>Ciconiidae</taxon>
        <taxon>Mycteria</taxon>
    </lineage>
</organism>
<comment type="caution">
    <text evidence="1">The sequence shown here is derived from an EMBL/GenBank/DDBJ whole genome shotgun (WGS) entry which is preliminary data.</text>
</comment>
<dbReference type="EMBL" id="JAUNZN010000004">
    <property type="protein sequence ID" value="KAK4822945.1"/>
    <property type="molecule type" value="Genomic_DNA"/>
</dbReference>
<reference evidence="1 2" key="1">
    <citation type="journal article" date="2023" name="J. Hered.">
        <title>Chromosome-level genome of the wood stork (Mycteria americana) provides insight into avian chromosome evolution.</title>
        <authorList>
            <person name="Flamio R. Jr."/>
            <person name="Ramstad K.M."/>
        </authorList>
    </citation>
    <scope>NUCLEOTIDE SEQUENCE [LARGE SCALE GENOMIC DNA]</scope>
    <source>
        <strain evidence="1">JAX WOST 10</strain>
    </source>
</reference>
<keyword evidence="2" id="KW-1185">Reference proteome</keyword>
<evidence type="ECO:0000313" key="1">
    <source>
        <dbReference type="EMBL" id="KAK4822945.1"/>
    </source>
</evidence>
<sequence>MSAYRRHLVQQLDLRMPGLKLPPGASTPASSSDDITPVFLQQRIFADSVKLRRDKREVFHPSDHFCGPPLDLLQQVHVFPVLRAPELDAVLQVGSHQSRVEGQNHLPRPAGHASFDAAQDTVGLLGCEHTVLAHVQLFTHQYPQVLLSRAALNPLIPQPVLIPGVALTQVQDLALGLVEPHEVHTGPLLQLVQVPLDDIPSFRHVNCTTQLGVICKLAEGALDPTLYIIDEDIKQYWSQITDKGITDTTTTSNIRDRQQAYLRAQHAQRQVRFGSAAGLLRERKKLLPTDNHLWATEKTDHVPSRPGGKYCIFLQTEKTQLGQAYSPSRTEEAEDMLTLLGGREHQLGKEGYRVNEKARLLPRARSKCPEAVS</sequence>
<name>A0AAN7NBW1_MYCAM</name>
<evidence type="ECO:0000313" key="2">
    <source>
        <dbReference type="Proteomes" id="UP001333110"/>
    </source>
</evidence>
<gene>
    <name evidence="1" type="ORF">QYF61_023445</name>
</gene>
<dbReference type="Proteomes" id="UP001333110">
    <property type="component" value="Unassembled WGS sequence"/>
</dbReference>
<proteinExistence type="predicted"/>
<protein>
    <submittedName>
        <fullName evidence="1">Uncharacterized protein</fullName>
    </submittedName>
</protein>